<evidence type="ECO:0000256" key="1">
    <source>
        <dbReference type="SAM" id="Phobius"/>
    </source>
</evidence>
<feature type="transmembrane region" description="Helical" evidence="1">
    <location>
        <begin position="35"/>
        <end position="60"/>
    </location>
</feature>
<evidence type="ECO:0000313" key="3">
    <source>
        <dbReference type="EMBL" id="QDT22786.1"/>
    </source>
</evidence>
<keyword evidence="4" id="KW-1185">Reference proteome</keyword>
<keyword evidence="1" id="KW-0472">Membrane</keyword>
<sequence length="307" mass="33126">MHQSPAGLCVGLPDSQHSCGGGKVRRQRSNSRSRSGFTVLELLVTCGIIGTLVSLILPAVGSAREAARQLQCKNQLKQIGIAIHCYHDTAGCFPAGWQFESTQKSLYSWSVPLLPYLEQRAVYEIVDRNQILAHPFNLSARQTSLAGFLCPSDIFDPTFILYEEQPAGGAGAAIMELPTASYVGVYGTVEADDGMPPPPGDGALVYAQTIRFRDLQRGLSNTAVVGERTMAMVPSTWLGVDLAGEDAACRVTGSNMTSPNCKLCDECEFSSRHPGGTSFLFGDGHVRFISESIDTKTYQQLARRSGQ</sequence>
<reference evidence="3 4" key="1">
    <citation type="submission" date="2019-02" db="EMBL/GenBank/DDBJ databases">
        <title>Deep-cultivation of Planctomycetes and their phenomic and genomic characterization uncovers novel biology.</title>
        <authorList>
            <person name="Wiegand S."/>
            <person name="Jogler M."/>
            <person name="Boedeker C."/>
            <person name="Pinto D."/>
            <person name="Vollmers J."/>
            <person name="Rivas-Marin E."/>
            <person name="Kohn T."/>
            <person name="Peeters S.H."/>
            <person name="Heuer A."/>
            <person name="Rast P."/>
            <person name="Oberbeckmann S."/>
            <person name="Bunk B."/>
            <person name="Jeske O."/>
            <person name="Meyerdierks A."/>
            <person name="Storesund J.E."/>
            <person name="Kallscheuer N."/>
            <person name="Luecker S."/>
            <person name="Lage O.M."/>
            <person name="Pohl T."/>
            <person name="Merkel B.J."/>
            <person name="Hornburger P."/>
            <person name="Mueller R.-W."/>
            <person name="Bruemmer F."/>
            <person name="Labrenz M."/>
            <person name="Spormann A.M."/>
            <person name="Op den Camp H."/>
            <person name="Overmann J."/>
            <person name="Amann R."/>
            <person name="Jetten M.S.M."/>
            <person name="Mascher T."/>
            <person name="Medema M.H."/>
            <person name="Devos D.P."/>
            <person name="Kaster A.-K."/>
            <person name="Ovreas L."/>
            <person name="Rohde M."/>
            <person name="Galperin M.Y."/>
            <person name="Jogler C."/>
        </authorList>
    </citation>
    <scope>NUCLEOTIDE SEQUENCE [LARGE SCALE GENOMIC DNA]</scope>
    <source>
        <strain evidence="3 4">HG66A1</strain>
    </source>
</reference>
<dbReference type="EMBL" id="CP036266">
    <property type="protein sequence ID" value="QDT22786.1"/>
    <property type="molecule type" value="Genomic_DNA"/>
</dbReference>
<dbReference type="Pfam" id="PF07596">
    <property type="entry name" value="SBP_bac_10"/>
    <property type="match status" value="1"/>
</dbReference>
<keyword evidence="1" id="KW-0812">Transmembrane</keyword>
<feature type="domain" description="DUF1559" evidence="2">
    <location>
        <begin position="62"/>
        <end position="295"/>
    </location>
</feature>
<dbReference type="OrthoDB" id="255848at2"/>
<dbReference type="NCBIfam" id="TIGR04294">
    <property type="entry name" value="pre_pil_HX9DG"/>
    <property type="match status" value="1"/>
</dbReference>
<dbReference type="Proteomes" id="UP000320421">
    <property type="component" value="Chromosome"/>
</dbReference>
<evidence type="ECO:0000259" key="2">
    <source>
        <dbReference type="Pfam" id="PF07596"/>
    </source>
</evidence>
<dbReference type="SUPFAM" id="SSF54523">
    <property type="entry name" value="Pili subunits"/>
    <property type="match status" value="1"/>
</dbReference>
<accession>A0A517PTS6</accession>
<keyword evidence="1" id="KW-1133">Transmembrane helix</keyword>
<name>A0A517PTS6_9PLAN</name>
<dbReference type="RefSeq" id="WP_145189197.1">
    <property type="nucleotide sequence ID" value="NZ_CP036266.1"/>
</dbReference>
<dbReference type="AlphaFoldDB" id="A0A517PTS6"/>
<dbReference type="InterPro" id="IPR011453">
    <property type="entry name" value="DUF1559"/>
</dbReference>
<protein>
    <recommendedName>
        <fullName evidence="2">DUF1559 domain-containing protein</fullName>
    </recommendedName>
</protein>
<organism evidence="3 4">
    <name type="scientific">Gimesia chilikensis</name>
    <dbReference type="NCBI Taxonomy" id="2605989"/>
    <lineage>
        <taxon>Bacteria</taxon>
        <taxon>Pseudomonadati</taxon>
        <taxon>Planctomycetota</taxon>
        <taxon>Planctomycetia</taxon>
        <taxon>Planctomycetales</taxon>
        <taxon>Planctomycetaceae</taxon>
        <taxon>Gimesia</taxon>
    </lineage>
</organism>
<dbReference type="InterPro" id="IPR045584">
    <property type="entry name" value="Pilin-like"/>
</dbReference>
<dbReference type="PANTHER" id="PTHR30093">
    <property type="entry name" value="GENERAL SECRETION PATHWAY PROTEIN G"/>
    <property type="match status" value="1"/>
</dbReference>
<evidence type="ECO:0000313" key="4">
    <source>
        <dbReference type="Proteomes" id="UP000320421"/>
    </source>
</evidence>
<gene>
    <name evidence="3" type="ORF">HG66A1_45970</name>
</gene>
<proteinExistence type="predicted"/>
<dbReference type="PANTHER" id="PTHR30093:SF2">
    <property type="entry name" value="TYPE II SECRETION SYSTEM PROTEIN H"/>
    <property type="match status" value="1"/>
</dbReference>
<dbReference type="InterPro" id="IPR027558">
    <property type="entry name" value="Pre_pil_HX9DG_C"/>
</dbReference>
<dbReference type="Gene3D" id="3.30.700.10">
    <property type="entry name" value="Glycoprotein, Type 4 Pilin"/>
    <property type="match status" value="1"/>
</dbReference>